<feature type="non-terminal residue" evidence="2">
    <location>
        <position position="104"/>
    </location>
</feature>
<comment type="caution">
    <text evidence="2">The sequence shown here is derived from an EMBL/GenBank/DDBJ whole genome shotgun (WGS) entry which is preliminary data.</text>
</comment>
<organism evidence="2 3">
    <name type="scientific">Pristionchus mayeri</name>
    <dbReference type="NCBI Taxonomy" id="1317129"/>
    <lineage>
        <taxon>Eukaryota</taxon>
        <taxon>Metazoa</taxon>
        <taxon>Ecdysozoa</taxon>
        <taxon>Nematoda</taxon>
        <taxon>Chromadorea</taxon>
        <taxon>Rhabditida</taxon>
        <taxon>Rhabditina</taxon>
        <taxon>Diplogasteromorpha</taxon>
        <taxon>Diplogasteroidea</taxon>
        <taxon>Neodiplogasteridae</taxon>
        <taxon>Pristionchus</taxon>
    </lineage>
</organism>
<evidence type="ECO:0000313" key="3">
    <source>
        <dbReference type="Proteomes" id="UP001328107"/>
    </source>
</evidence>
<dbReference type="Proteomes" id="UP001328107">
    <property type="component" value="Unassembled WGS sequence"/>
</dbReference>
<feature type="region of interest" description="Disordered" evidence="1">
    <location>
        <begin position="1"/>
        <end position="32"/>
    </location>
</feature>
<evidence type="ECO:0000256" key="1">
    <source>
        <dbReference type="SAM" id="MobiDB-lite"/>
    </source>
</evidence>
<protein>
    <submittedName>
        <fullName evidence="2">Uncharacterized protein</fullName>
    </submittedName>
</protein>
<dbReference type="EMBL" id="BTRK01000006">
    <property type="protein sequence ID" value="GMR57384.1"/>
    <property type="molecule type" value="Genomic_DNA"/>
</dbReference>
<gene>
    <name evidence="2" type="ORF">PMAYCL1PPCAC_27579</name>
</gene>
<proteinExistence type="predicted"/>
<name>A0AAN5D8A6_9BILA</name>
<sequence length="104" mass="11957">MWKLDHLGKGDVSIDNCPRRANENSRVQPDRPMVYHRSRELEKLPLTSAKRMNYTQFSSSQQGTVSLLCPLQSASCQETIKDSCQEERSENGRLFPLSIRHCFS</sequence>
<keyword evidence="3" id="KW-1185">Reference proteome</keyword>
<accession>A0AAN5D8A6</accession>
<dbReference type="AlphaFoldDB" id="A0AAN5D8A6"/>
<evidence type="ECO:0000313" key="2">
    <source>
        <dbReference type="EMBL" id="GMR57384.1"/>
    </source>
</evidence>
<reference evidence="3" key="1">
    <citation type="submission" date="2022-10" db="EMBL/GenBank/DDBJ databases">
        <title>Genome assembly of Pristionchus species.</title>
        <authorList>
            <person name="Yoshida K."/>
            <person name="Sommer R.J."/>
        </authorList>
    </citation>
    <scope>NUCLEOTIDE SEQUENCE [LARGE SCALE GENOMIC DNA]</scope>
    <source>
        <strain evidence="3">RS5460</strain>
    </source>
</reference>